<dbReference type="Gene3D" id="1.20.1050.40">
    <property type="entry name" value="Endopeptidase. Chain P, domain 1"/>
    <property type="match status" value="1"/>
</dbReference>
<evidence type="ECO:0000256" key="6">
    <source>
        <dbReference type="ARBA" id="ARBA00023049"/>
    </source>
</evidence>
<dbReference type="PANTHER" id="PTHR43660:SF1">
    <property type="entry name" value="DIPEPTIDYL CARBOXYPEPTIDASE"/>
    <property type="match status" value="1"/>
</dbReference>
<evidence type="ECO:0000256" key="5">
    <source>
        <dbReference type="ARBA" id="ARBA00022833"/>
    </source>
</evidence>
<dbReference type="Pfam" id="PF01432">
    <property type="entry name" value="Peptidase_M3"/>
    <property type="match status" value="1"/>
</dbReference>
<dbReference type="InterPro" id="IPR024080">
    <property type="entry name" value="Neurolysin/TOP_N"/>
</dbReference>
<accession>A0A8J7MEM0</accession>
<feature type="domain" description="Oligopeptidase A N-terminal" evidence="11">
    <location>
        <begin position="50"/>
        <end position="152"/>
    </location>
</feature>
<dbReference type="Pfam" id="PF19310">
    <property type="entry name" value="TOP_N"/>
    <property type="match status" value="1"/>
</dbReference>
<evidence type="ECO:0000256" key="3">
    <source>
        <dbReference type="ARBA" id="ARBA00022723"/>
    </source>
</evidence>
<comment type="cofactor">
    <cofactor evidence="9">
        <name>Zn(2+)</name>
        <dbReference type="ChEBI" id="CHEBI:29105"/>
    </cofactor>
    <text evidence="9">Binds 1 zinc ion.</text>
</comment>
<evidence type="ECO:0000256" key="7">
    <source>
        <dbReference type="ARBA" id="ARBA00024603"/>
    </source>
</evidence>
<evidence type="ECO:0000256" key="9">
    <source>
        <dbReference type="RuleBase" id="RU003435"/>
    </source>
</evidence>
<evidence type="ECO:0000259" key="10">
    <source>
        <dbReference type="Pfam" id="PF01432"/>
    </source>
</evidence>
<keyword evidence="3 9" id="KW-0479">Metal-binding</keyword>
<dbReference type="GO" id="GO:0004222">
    <property type="term" value="F:metalloendopeptidase activity"/>
    <property type="evidence" value="ECO:0007669"/>
    <property type="project" value="UniProtKB-EC"/>
</dbReference>
<dbReference type="EC" id="3.4.24.70" evidence="8"/>
<dbReference type="InterPro" id="IPR024079">
    <property type="entry name" value="MetalloPept_cat_dom_sf"/>
</dbReference>
<keyword evidence="5 9" id="KW-0862">Zinc</keyword>
<evidence type="ECO:0000256" key="1">
    <source>
        <dbReference type="ARBA" id="ARBA00006040"/>
    </source>
</evidence>
<gene>
    <name evidence="12" type="ORF">JIN82_04570</name>
</gene>
<dbReference type="InterPro" id="IPR024077">
    <property type="entry name" value="Neurolysin/TOP_dom2"/>
</dbReference>
<feature type="domain" description="Peptidase M3A/M3B catalytic" evidence="10">
    <location>
        <begin position="230"/>
        <end position="688"/>
    </location>
</feature>
<reference evidence="12" key="1">
    <citation type="submission" date="2021-01" db="EMBL/GenBank/DDBJ databases">
        <title>Modified the classification status of verrucomicrobia.</title>
        <authorList>
            <person name="Feng X."/>
        </authorList>
    </citation>
    <scope>NUCLEOTIDE SEQUENCE</scope>
    <source>
        <strain evidence="12">_KCTC 22039</strain>
    </source>
</reference>
<dbReference type="GO" id="GO:0005829">
    <property type="term" value="C:cytosol"/>
    <property type="evidence" value="ECO:0007669"/>
    <property type="project" value="UniProtKB-ARBA"/>
</dbReference>
<dbReference type="InterPro" id="IPR045090">
    <property type="entry name" value="Pept_M3A_M3B"/>
</dbReference>
<dbReference type="InterPro" id="IPR034005">
    <property type="entry name" value="M3A_DCP"/>
</dbReference>
<dbReference type="Gene3D" id="1.10.1370.10">
    <property type="entry name" value="Neurolysin, domain 3"/>
    <property type="match status" value="1"/>
</dbReference>
<keyword evidence="2 9" id="KW-0645">Protease</keyword>
<dbReference type="PANTHER" id="PTHR43660">
    <property type="entry name" value="DIPEPTIDYL CARBOXYPEPTIDASE"/>
    <property type="match status" value="1"/>
</dbReference>
<evidence type="ECO:0000256" key="8">
    <source>
        <dbReference type="ARBA" id="ARBA00026100"/>
    </source>
</evidence>
<dbReference type="GO" id="GO:0006508">
    <property type="term" value="P:proteolysis"/>
    <property type="evidence" value="ECO:0007669"/>
    <property type="project" value="UniProtKB-KW"/>
</dbReference>
<keyword evidence="6 9" id="KW-0482">Metalloprotease</keyword>
<comment type="similarity">
    <text evidence="1 9">Belongs to the peptidase M3 family.</text>
</comment>
<proteinExistence type="inferred from homology"/>
<evidence type="ECO:0000313" key="12">
    <source>
        <dbReference type="EMBL" id="MBK1790429.1"/>
    </source>
</evidence>
<dbReference type="GO" id="GO:0046872">
    <property type="term" value="F:metal ion binding"/>
    <property type="evidence" value="ECO:0007669"/>
    <property type="project" value="UniProtKB-UniRule"/>
</dbReference>
<dbReference type="Proteomes" id="UP000624703">
    <property type="component" value="Unassembled WGS sequence"/>
</dbReference>
<name>A0A8J7MEM0_9BACT</name>
<protein>
    <recommendedName>
        <fullName evidence="8">oligopeptidase A</fullName>
        <ecNumber evidence="8">3.4.24.70</ecNumber>
    </recommendedName>
</protein>
<keyword evidence="13" id="KW-1185">Reference proteome</keyword>
<keyword evidence="4 9" id="KW-0378">Hydrolase</keyword>
<organism evidence="12 13">
    <name type="scientific">Persicirhabdus sediminis</name>
    <dbReference type="NCBI Taxonomy" id="454144"/>
    <lineage>
        <taxon>Bacteria</taxon>
        <taxon>Pseudomonadati</taxon>
        <taxon>Verrucomicrobiota</taxon>
        <taxon>Verrucomicrobiia</taxon>
        <taxon>Verrucomicrobiales</taxon>
        <taxon>Verrucomicrobiaceae</taxon>
        <taxon>Persicirhabdus</taxon>
    </lineage>
</organism>
<evidence type="ECO:0000256" key="4">
    <source>
        <dbReference type="ARBA" id="ARBA00022801"/>
    </source>
</evidence>
<dbReference type="Gene3D" id="3.40.390.10">
    <property type="entry name" value="Collagenase (Catalytic Domain)"/>
    <property type="match status" value="1"/>
</dbReference>
<evidence type="ECO:0000313" key="13">
    <source>
        <dbReference type="Proteomes" id="UP000624703"/>
    </source>
</evidence>
<sequence length="690" mass="78784">MPNAHPFLSDDFYIPWSQLTADRIEADLNEGLRLAKENLQQLRDLPLDQLSYDNTFGALESSTDELDRGWGRLQHLDSVNDNEAQRAQLNAMLPTISAFYASIALDEEIWQRLKTFADSPAASQLSEIQKRFVDETCSSFIDSGAALPADKKQRVSEIQSRLSELTQKFGENVLDSTNAWELVVDDAARLAGLPESAIAGALAMAKAKNLATDDEPKWLFNLQYPSMGPVLQYADDDSLRKEIWQANCQIGLGDYDNTDIIWEVLELRHEKAGILGFQDFGDLTLNRRMAKSGATAMNFTNDLHARIQDAFKDDVDQLRQYKAEKTSSQPETMQPWETGYWAEKRRQELYDFDEEALRPYFPMQPVMEGMFHIVSQLYNIRIQERDTSAEKIDTWHEDVQFFDIFDNQNDELLGSFYTDWYPRASKRGGAWMNSFETGLPPAGDQPRQPHLGLMCGNMTKPVDGKPALLNHREVETVFHEFGHLLHHLLGDVEIKSLSGTNVAWDFVELPSQIMENFCWERQTLDLFARHYDTGETIPEELFQKMLAARNYMSATGFMRQLSIGKLDLELHLSIDQFRGRDLDEVDREILADYRAELATETPSIARRLSHVFSSPTGYAVGYYSYKWAEVLDADAFTRFQQEGILNPEVGQAFRQHILSKGNSKPADELYRNFMGRDPELTPLLERSGLA</sequence>
<comment type="catalytic activity">
    <reaction evidence="7">
        <text>Hydrolysis of oligopeptides, with broad specificity. Gly or Ala commonly occur as P1 or P1' residues, but more distant residues are also important, as is shown by the fact that Z-Gly-Pro-Gly-|-Gly-Pro-Ala is cleaved, but not Z-(Gly)(5).</text>
        <dbReference type="EC" id="3.4.24.70"/>
    </reaction>
</comment>
<dbReference type="AlphaFoldDB" id="A0A8J7MEM0"/>
<dbReference type="FunFam" id="3.40.390.10:FF:000009">
    <property type="entry name" value="Oligopeptidase A"/>
    <property type="match status" value="1"/>
</dbReference>
<evidence type="ECO:0000259" key="11">
    <source>
        <dbReference type="Pfam" id="PF19310"/>
    </source>
</evidence>
<dbReference type="InterPro" id="IPR001567">
    <property type="entry name" value="Pept_M3A_M3B_dom"/>
</dbReference>
<comment type="caution">
    <text evidence="12">The sequence shown here is derived from an EMBL/GenBank/DDBJ whole genome shotgun (WGS) entry which is preliminary data.</text>
</comment>
<evidence type="ECO:0000256" key="2">
    <source>
        <dbReference type="ARBA" id="ARBA00022670"/>
    </source>
</evidence>
<dbReference type="SUPFAM" id="SSF55486">
    <property type="entry name" value="Metalloproteases ('zincins'), catalytic domain"/>
    <property type="match status" value="1"/>
</dbReference>
<dbReference type="CDD" id="cd06456">
    <property type="entry name" value="M3A_DCP"/>
    <property type="match status" value="1"/>
</dbReference>
<dbReference type="InterPro" id="IPR045666">
    <property type="entry name" value="OpdA_N"/>
</dbReference>
<dbReference type="EMBL" id="JAENIM010000021">
    <property type="protein sequence ID" value="MBK1790429.1"/>
    <property type="molecule type" value="Genomic_DNA"/>
</dbReference>